<gene>
    <name evidence="2" type="ORF">S01H1_38044</name>
</gene>
<dbReference type="AlphaFoldDB" id="X0URQ9"/>
<comment type="caution">
    <text evidence="2">The sequence shown here is derived from an EMBL/GenBank/DDBJ whole genome shotgun (WGS) entry which is preliminary data.</text>
</comment>
<protein>
    <submittedName>
        <fullName evidence="2">Uncharacterized protein</fullName>
    </submittedName>
</protein>
<evidence type="ECO:0000313" key="2">
    <source>
        <dbReference type="EMBL" id="GAG01937.1"/>
    </source>
</evidence>
<feature type="region of interest" description="Disordered" evidence="1">
    <location>
        <begin position="61"/>
        <end position="81"/>
    </location>
</feature>
<dbReference type="EMBL" id="BARS01023920">
    <property type="protein sequence ID" value="GAG01937.1"/>
    <property type="molecule type" value="Genomic_DNA"/>
</dbReference>
<name>X0URQ9_9ZZZZ</name>
<accession>X0URQ9</accession>
<organism evidence="2">
    <name type="scientific">marine sediment metagenome</name>
    <dbReference type="NCBI Taxonomy" id="412755"/>
    <lineage>
        <taxon>unclassified sequences</taxon>
        <taxon>metagenomes</taxon>
        <taxon>ecological metagenomes</taxon>
    </lineage>
</organism>
<feature type="non-terminal residue" evidence="2">
    <location>
        <position position="1"/>
    </location>
</feature>
<reference evidence="2" key="1">
    <citation type="journal article" date="2014" name="Front. Microbiol.">
        <title>High frequency of phylogenetically diverse reductive dehalogenase-homologous genes in deep subseafloor sedimentary metagenomes.</title>
        <authorList>
            <person name="Kawai M."/>
            <person name="Futagami T."/>
            <person name="Toyoda A."/>
            <person name="Takaki Y."/>
            <person name="Nishi S."/>
            <person name="Hori S."/>
            <person name="Arai W."/>
            <person name="Tsubouchi T."/>
            <person name="Morono Y."/>
            <person name="Uchiyama I."/>
            <person name="Ito T."/>
            <person name="Fujiyama A."/>
            <person name="Inagaki F."/>
            <person name="Takami H."/>
        </authorList>
    </citation>
    <scope>NUCLEOTIDE SEQUENCE</scope>
    <source>
        <strain evidence="2">Expedition CK06-06</strain>
    </source>
</reference>
<proteinExistence type="predicted"/>
<evidence type="ECO:0000256" key="1">
    <source>
        <dbReference type="SAM" id="MobiDB-lite"/>
    </source>
</evidence>
<sequence>TDLNRCRGIYYTKTLGSKLWHDHILKCLMFEIQEREKEGSMSYMKRLPNWLSSEEWKSYEERVEDSQSVTTEEKSYGHDVE</sequence>